<dbReference type="RefSeq" id="WP_008505828.1">
    <property type="nucleotide sequence ID" value="NZ_CM001403.1"/>
</dbReference>
<dbReference type="EMBL" id="CM001403">
    <property type="protein sequence ID" value="EHQ25935.1"/>
    <property type="molecule type" value="Genomic_DNA"/>
</dbReference>
<evidence type="ECO:0000313" key="2">
    <source>
        <dbReference type="EMBL" id="EHQ25935.1"/>
    </source>
</evidence>
<keyword evidence="1" id="KW-0472">Membrane</keyword>
<keyword evidence="1" id="KW-1133">Transmembrane helix</keyword>
<sequence>MQNITLLIHPWISKITHHTPVLELLILVCISAVVVRHIMTYIVGSNKKLSAVSKANVVVEDEHD</sequence>
<accession>H1YA54</accession>
<organism evidence="2 3">
    <name type="scientific">Mucilaginibacter paludis DSM 18603</name>
    <dbReference type="NCBI Taxonomy" id="714943"/>
    <lineage>
        <taxon>Bacteria</taxon>
        <taxon>Pseudomonadati</taxon>
        <taxon>Bacteroidota</taxon>
        <taxon>Sphingobacteriia</taxon>
        <taxon>Sphingobacteriales</taxon>
        <taxon>Sphingobacteriaceae</taxon>
        <taxon>Mucilaginibacter</taxon>
    </lineage>
</organism>
<reference evidence="2" key="1">
    <citation type="submission" date="2011-09" db="EMBL/GenBank/DDBJ databases">
        <title>The permanent draft genome of Mucilaginibacter paludis DSM 18603.</title>
        <authorList>
            <consortium name="US DOE Joint Genome Institute (JGI-PGF)"/>
            <person name="Lucas S."/>
            <person name="Han J."/>
            <person name="Lapidus A."/>
            <person name="Bruce D."/>
            <person name="Goodwin L."/>
            <person name="Pitluck S."/>
            <person name="Peters L."/>
            <person name="Kyrpides N."/>
            <person name="Mavromatis K."/>
            <person name="Ivanova N."/>
            <person name="Mikhailova N."/>
            <person name="Held B."/>
            <person name="Detter J.C."/>
            <person name="Tapia R."/>
            <person name="Han C."/>
            <person name="Land M."/>
            <person name="Hauser L."/>
            <person name="Markowitz V."/>
            <person name="Cheng J.-F."/>
            <person name="Hugenholtz P."/>
            <person name="Woyke T."/>
            <person name="Wu D."/>
            <person name="Tindall B."/>
            <person name="Brambilla E."/>
            <person name="Klenk H.-P."/>
            <person name="Eisen J.A."/>
        </authorList>
    </citation>
    <scope>NUCLEOTIDE SEQUENCE [LARGE SCALE GENOMIC DNA]</scope>
    <source>
        <strain evidence="2">DSM 18603</strain>
    </source>
</reference>
<name>H1YA54_9SPHI</name>
<dbReference type="AlphaFoldDB" id="H1YA54"/>
<dbReference type="HOGENOM" id="CLU_2862938_0_0_10"/>
<protein>
    <submittedName>
        <fullName evidence="2">Uncharacterized protein</fullName>
    </submittedName>
</protein>
<keyword evidence="1" id="KW-0812">Transmembrane</keyword>
<dbReference type="Proteomes" id="UP000002774">
    <property type="component" value="Chromosome"/>
</dbReference>
<keyword evidence="3" id="KW-1185">Reference proteome</keyword>
<feature type="transmembrane region" description="Helical" evidence="1">
    <location>
        <begin position="24"/>
        <end position="44"/>
    </location>
</feature>
<evidence type="ECO:0000256" key="1">
    <source>
        <dbReference type="SAM" id="Phobius"/>
    </source>
</evidence>
<evidence type="ECO:0000313" key="3">
    <source>
        <dbReference type="Proteomes" id="UP000002774"/>
    </source>
</evidence>
<gene>
    <name evidence="2" type="ORF">Mucpa_1781</name>
</gene>
<proteinExistence type="predicted"/>